<evidence type="ECO:0000313" key="1">
    <source>
        <dbReference type="EMBL" id="AFU67946.1"/>
    </source>
</evidence>
<dbReference type="HOGENOM" id="CLU_709300_0_0_10"/>
<dbReference type="Proteomes" id="UP000008514">
    <property type="component" value="Chromosome"/>
</dbReference>
<dbReference type="RefSeq" id="WP_015023559.1">
    <property type="nucleotide sequence ID" value="NC_018721.1"/>
</dbReference>
<accession>K4IFU4</accession>
<protein>
    <submittedName>
        <fullName evidence="1">Formiminoglutamase HutE</fullName>
    </submittedName>
</protein>
<dbReference type="InterPro" id="IPR023696">
    <property type="entry name" value="Ureohydrolase_dom_sf"/>
</dbReference>
<dbReference type="CDD" id="cd09988">
    <property type="entry name" value="Formimidoylglutamase"/>
    <property type="match status" value="1"/>
</dbReference>
<dbReference type="OrthoDB" id="931936at2"/>
<gene>
    <name evidence="1" type="ordered locus">P700755_000974</name>
</gene>
<dbReference type="AlphaFoldDB" id="K4IFU4"/>
<name>K4IFU4_PSYTT</name>
<evidence type="ECO:0000313" key="2">
    <source>
        <dbReference type="Proteomes" id="UP000008514"/>
    </source>
</evidence>
<proteinExistence type="predicted"/>
<dbReference type="Gene3D" id="3.40.800.10">
    <property type="entry name" value="Ureohydrolase domain"/>
    <property type="match status" value="1"/>
</dbReference>
<organism evidence="1 2">
    <name type="scientific">Psychroflexus torquis (strain ATCC 700755 / CIP 106069 / ACAM 623)</name>
    <dbReference type="NCBI Taxonomy" id="313595"/>
    <lineage>
        <taxon>Bacteria</taxon>
        <taxon>Pseudomonadati</taxon>
        <taxon>Bacteroidota</taxon>
        <taxon>Flavobacteriia</taxon>
        <taxon>Flavobacteriales</taxon>
        <taxon>Flavobacteriaceae</taxon>
        <taxon>Psychroflexus</taxon>
    </lineage>
</organism>
<dbReference type="EMBL" id="CP003879">
    <property type="protein sequence ID" value="AFU67946.1"/>
    <property type="molecule type" value="Genomic_DNA"/>
</dbReference>
<dbReference type="SUPFAM" id="SSF52768">
    <property type="entry name" value="Arginase/deacetylase"/>
    <property type="match status" value="1"/>
</dbReference>
<reference evidence="1" key="2">
    <citation type="submission" date="2012-09" db="EMBL/GenBank/DDBJ databases">
        <title>The complete sequence of Psychroflexus torquis an extreme psychrophile from sea-ice that is stimulated by light.</title>
        <authorList>
            <person name="Feng S."/>
            <person name="Powell S.M."/>
            <person name="Bowman J.P."/>
        </authorList>
    </citation>
    <scope>NUCLEOTIDE SEQUENCE [LARGE SCALE GENOMIC DNA]</scope>
    <source>
        <strain evidence="1">ATCC 700755</strain>
    </source>
</reference>
<dbReference type="KEGG" id="ptq:P700755_000974"/>
<keyword evidence="2" id="KW-1185">Reference proteome</keyword>
<dbReference type="eggNOG" id="COG0010">
    <property type="taxonomic scope" value="Bacteria"/>
</dbReference>
<reference evidence="1" key="1">
    <citation type="submission" date="2006-03" db="EMBL/GenBank/DDBJ databases">
        <authorList>
            <person name="Bowman J."/>
            <person name="Ferriera S."/>
            <person name="Johnson J."/>
            <person name="Kravitz S."/>
            <person name="Halpern A."/>
            <person name="Remington K."/>
            <person name="Beeson K."/>
            <person name="Tran B."/>
            <person name="Rogers Y.-H."/>
            <person name="Friedman R."/>
            <person name="Venter J.C."/>
        </authorList>
    </citation>
    <scope>NUCLEOTIDE SEQUENCE [LARGE SCALE GENOMIC DNA]</scope>
    <source>
        <strain evidence="1">ATCC 700755</strain>
    </source>
</reference>
<dbReference type="STRING" id="313595.P700755_000974"/>
<sequence>MAFEFLEPVHPELQNKIKNFSNQTLSNYVSFFDEDEDIQLNKFQLAIVCIKEERNSVYPRKSDFFYEEIRLSLYAMYVGNWQVDIIDLGDINRGDKVSDTAYVVKNILSSLYKKSILPIILGGSQDLTFSQYRAYDGIKYMINLATADHKFDIGNSELPMDSQSYVGKMIIDEPYNLFNFANLGYQTYLSPQEEIDLMEKLFFDALRLGTLKSDFTKAEPILRDTDLFSIDIHCVKSSEIADPNHENINGFSTFDLCKLCRYAGMSDKLSSFGVYELQSMQKSEGLISLIAQMLWYFVEGFSLRLNEHITEKSPNFIKYSVPIEDEILVFFKSEISNRWWIKIQNENNVYKPSLLACDKQDYIDATGSVIPDRWLKAKYKNTT</sequence>